<keyword evidence="1" id="KW-0255">Endonuclease</keyword>
<accession>A0A0D1XER5</accession>
<protein>
    <submittedName>
        <fullName evidence="2">AlwI restriction endonuclease</fullName>
    </submittedName>
    <submittedName>
        <fullName evidence="1">Restriction endonuclease AlwI</fullName>
    </submittedName>
</protein>
<dbReference type="Gene3D" id="3.40.91.30">
    <property type="match status" value="1"/>
</dbReference>
<dbReference type="EMBL" id="FNED01000008">
    <property type="protein sequence ID" value="SDI82292.1"/>
    <property type="molecule type" value="Genomic_DNA"/>
</dbReference>
<dbReference type="Proteomes" id="UP000037269">
    <property type="component" value="Unassembled WGS sequence"/>
</dbReference>
<dbReference type="STRING" id="47500.AF333_06460"/>
<dbReference type="Proteomes" id="UP000182836">
    <property type="component" value="Unassembled WGS sequence"/>
</dbReference>
<dbReference type="PATRIC" id="fig|47500.8.peg.2498"/>
<evidence type="ECO:0000313" key="4">
    <source>
        <dbReference type="Proteomes" id="UP000182836"/>
    </source>
</evidence>
<reference evidence="2 4" key="2">
    <citation type="submission" date="2016-10" db="EMBL/GenBank/DDBJ databases">
        <authorList>
            <person name="de Groot N.N."/>
        </authorList>
    </citation>
    <scope>NUCLEOTIDE SEQUENCE [LARGE SCALE GENOMIC DNA]</scope>
    <source>
        <strain evidence="2 4">DSM 2895</strain>
    </source>
</reference>
<dbReference type="RefSeq" id="WP_043067406.1">
    <property type="nucleotide sequence ID" value="NZ_BJOA01000061.1"/>
</dbReference>
<dbReference type="REBASE" id="130881">
    <property type="entry name" value="Ami9999ORF6450P"/>
</dbReference>
<proteinExistence type="predicted"/>
<dbReference type="GO" id="GO:0004519">
    <property type="term" value="F:endonuclease activity"/>
    <property type="evidence" value="ECO:0007669"/>
    <property type="project" value="UniProtKB-KW"/>
</dbReference>
<dbReference type="OrthoDB" id="1876647at2"/>
<organism evidence="1 3">
    <name type="scientific">Aneurinibacillus migulanus</name>
    <name type="common">Bacillus migulanus</name>
    <dbReference type="NCBI Taxonomy" id="47500"/>
    <lineage>
        <taxon>Bacteria</taxon>
        <taxon>Bacillati</taxon>
        <taxon>Bacillota</taxon>
        <taxon>Bacilli</taxon>
        <taxon>Bacillales</taxon>
        <taxon>Paenibacillaceae</taxon>
        <taxon>Aneurinibacillus group</taxon>
        <taxon>Aneurinibacillus</taxon>
    </lineage>
</organism>
<dbReference type="EMBL" id="LGUG01000004">
    <property type="protein sequence ID" value="KON95173.1"/>
    <property type="molecule type" value="Genomic_DNA"/>
</dbReference>
<evidence type="ECO:0000313" key="1">
    <source>
        <dbReference type="EMBL" id="KON95173.1"/>
    </source>
</evidence>
<name>A0A0D1XER5_ANEMI</name>
<keyword evidence="1" id="KW-0378">Hydrolase</keyword>
<evidence type="ECO:0000313" key="2">
    <source>
        <dbReference type="EMBL" id="SDI82292.1"/>
    </source>
</evidence>
<keyword evidence="1" id="KW-0540">Nuclease</keyword>
<dbReference type="AlphaFoldDB" id="A0A0D1XER5"/>
<keyword evidence="3" id="KW-1185">Reference proteome</keyword>
<sequence>MTERKVWFITRPERDPKFHREALLALQKATNGFTVKWSGNRTAHLAYEQALADAEVKRPNISNDGSGGRTWAAMLKTFAYCYTNEEGYLVPTKVGEALLKRHKVFDNVKKQILTLQIPNAYFLEAGFRPKFDESFRIRPARFLIRLVNQEELAYHVTKEEITFFALTASKDSQLSEITAKIKAFRVASSAERLEMKADIAAQYDHRERTDKGARDFETAHSDVAHTFMLICDATGMVEYIRGQSLRVNPEENQKLSQELEELEARYPFNNRYKISLERMAENNGLDVESYKASRNSGKGQATNAAKRLRKINEIMNAYPNPAALPQEELERILAEEVGPREAQKYAFELKESQVAFSGLNTEFVESYLYEEDNLRFEDKTGEVLKAIGFDVEMRPKPASMERTEIEIMVKYGDRQCGIIDAKNYRQKFALSASLTSHMASEYIPNYQGYKGLNVQFFGYVTAADFSGEKNLEKISNKVQEHTSSRDIKGLMLSAKVLLGFLDYCLENDIPENERVNLFIRAVQNRGYKTLGEMLKEAKY</sequence>
<dbReference type="GeneID" id="42304843"/>
<gene>
    <name evidence="1" type="ORF">AF333_06460</name>
    <name evidence="2" type="ORF">SAMN04487909_10863</name>
</gene>
<evidence type="ECO:0000313" key="3">
    <source>
        <dbReference type="Proteomes" id="UP000037269"/>
    </source>
</evidence>
<reference evidence="1 3" key="1">
    <citation type="submission" date="2015-07" db="EMBL/GenBank/DDBJ databases">
        <title>Fjat-14205 dsm 2895.</title>
        <authorList>
            <person name="Liu B."/>
            <person name="Wang J."/>
            <person name="Zhu Y."/>
            <person name="Liu G."/>
            <person name="Chen Q."/>
            <person name="Chen Z."/>
            <person name="Lan J."/>
            <person name="Che J."/>
            <person name="Ge C."/>
            <person name="Shi H."/>
            <person name="Pan Z."/>
            <person name="Liu X."/>
        </authorList>
    </citation>
    <scope>NUCLEOTIDE SEQUENCE [LARGE SCALE GENOMIC DNA]</scope>
    <source>
        <strain evidence="1 3">DSM 2895</strain>
    </source>
</reference>